<name>A0AAX4KN94_9TREE</name>
<dbReference type="GeneID" id="91104819"/>
<dbReference type="KEGG" id="ker:91104819"/>
<accession>A0AAX4KN94</accession>
<evidence type="ECO:0000313" key="3">
    <source>
        <dbReference type="Proteomes" id="UP001358614"/>
    </source>
</evidence>
<gene>
    <name evidence="2" type="ORF">V865_006018</name>
</gene>
<dbReference type="EMBL" id="CP144089">
    <property type="protein sequence ID" value="WWD07911.1"/>
    <property type="molecule type" value="Genomic_DNA"/>
</dbReference>
<dbReference type="AlphaFoldDB" id="A0AAX4KN94"/>
<reference evidence="2 3" key="1">
    <citation type="submission" date="2024-01" db="EMBL/GenBank/DDBJ databases">
        <title>Comparative genomics of Cryptococcus and Kwoniella reveals pathogenesis evolution and contrasting modes of karyotype evolution via chromosome fusion or intercentromeric recombination.</title>
        <authorList>
            <person name="Coelho M.A."/>
            <person name="David-Palma M."/>
            <person name="Shea T."/>
            <person name="Bowers K."/>
            <person name="McGinley-Smith S."/>
            <person name="Mohammad A.W."/>
            <person name="Gnirke A."/>
            <person name="Yurkov A.M."/>
            <person name="Nowrousian M."/>
            <person name="Sun S."/>
            <person name="Cuomo C.A."/>
            <person name="Heitman J."/>
        </authorList>
    </citation>
    <scope>NUCLEOTIDE SEQUENCE [LARGE SCALE GENOMIC DNA]</scope>
    <source>
        <strain evidence="2 3">PYCC6329</strain>
    </source>
</reference>
<feature type="transmembrane region" description="Helical" evidence="1">
    <location>
        <begin position="21"/>
        <end position="39"/>
    </location>
</feature>
<evidence type="ECO:0000313" key="2">
    <source>
        <dbReference type="EMBL" id="WWD07911.1"/>
    </source>
</evidence>
<keyword evidence="1" id="KW-0472">Membrane</keyword>
<dbReference type="RefSeq" id="XP_066085878.1">
    <property type="nucleotide sequence ID" value="XM_066229781.1"/>
</dbReference>
<keyword evidence="1" id="KW-1133">Transmembrane helix</keyword>
<keyword evidence="1" id="KW-0812">Transmembrane</keyword>
<sequence length="321" mass="37624">MSKLFDRIRHITTHPILKHTILLTLIIFSLVFIHLIGIFPSRTIRSLRPPIESPSHDIAILQYFPSIERAQYDWQKEGRSIRSYSEGSLRKYCEARGYRYVRCMAGHLSPEMGRDEGLVVLKNALEILERVDGRGKWLLLISPQSVILNPLIPLHSYLPPISRQEPLIISSDLKDSTLILKINDETLEIILEVIQLTKFEQDRSDRSFRELLLEYINLNEDLRRRVHSIPQEWLDSSELPVINPTNHTQIPLIYQFPKNFIDDESKQQMQDVLAIPKRIYNQVVNYEKDMLRFYGKLVNGLNDQEVKGETQKIGESWWNRI</sequence>
<keyword evidence="3" id="KW-1185">Reference proteome</keyword>
<proteinExistence type="predicted"/>
<protein>
    <submittedName>
        <fullName evidence="2">Uncharacterized protein</fullName>
    </submittedName>
</protein>
<dbReference type="Proteomes" id="UP001358614">
    <property type="component" value="Chromosome 1"/>
</dbReference>
<organism evidence="2 3">
    <name type="scientific">Kwoniella europaea PYCC6329</name>
    <dbReference type="NCBI Taxonomy" id="1423913"/>
    <lineage>
        <taxon>Eukaryota</taxon>
        <taxon>Fungi</taxon>
        <taxon>Dikarya</taxon>
        <taxon>Basidiomycota</taxon>
        <taxon>Agaricomycotina</taxon>
        <taxon>Tremellomycetes</taxon>
        <taxon>Tremellales</taxon>
        <taxon>Cryptococcaceae</taxon>
        <taxon>Kwoniella</taxon>
    </lineage>
</organism>
<evidence type="ECO:0000256" key="1">
    <source>
        <dbReference type="SAM" id="Phobius"/>
    </source>
</evidence>